<protein>
    <submittedName>
        <fullName evidence="1">Uncharacterized protein</fullName>
    </submittedName>
</protein>
<accession>A0ABS6EGZ9</accession>
<name>A0ABS6EGZ9_9CLOT</name>
<sequence length="398" mass="46440">MTTGEYRFNNTDYIEINKPFMGNLYASALYPIKGKYILEILAPIDLMKSSITYEYEEYEETNYNIGERWSKNISELSASKWPLENANYYIEVNGIKVGDNNKTATTYRYEPENVIENKVEININPEDISNSNFIEDINTNEISKNGIELPEISQEEATNNILQDEDLKEILSSLMNSLSSTPSIYDEEEYLKHKEEQERKEREFFNKFRSLINIPDYFKNQSIIIADLIYRSEDIIPINKIHNLKFVFKNYTKHYVTRINLKLPFGKYQKSVEIHSEQWGEFTDKILIEGVIEGGKGEDYSANIPNGKKAIYVIYETINNVSVKPLFYPTEYLQSYDSSISIYDNTQLLKDKGKNGFNKYATFVGYIDENAAIADLELFQLVVTYQCNKEFVLWNKEQ</sequence>
<dbReference type="Proteomes" id="UP000726170">
    <property type="component" value="Unassembled WGS sequence"/>
</dbReference>
<evidence type="ECO:0000313" key="1">
    <source>
        <dbReference type="EMBL" id="MBU5483745.1"/>
    </source>
</evidence>
<dbReference type="EMBL" id="JAHLQF010000001">
    <property type="protein sequence ID" value="MBU5483745.1"/>
    <property type="molecule type" value="Genomic_DNA"/>
</dbReference>
<dbReference type="RefSeq" id="WP_216438100.1">
    <property type="nucleotide sequence ID" value="NZ_JAHLQF010000001.1"/>
</dbReference>
<comment type="caution">
    <text evidence="1">The sequence shown here is derived from an EMBL/GenBank/DDBJ whole genome shotgun (WGS) entry which is preliminary data.</text>
</comment>
<gene>
    <name evidence="1" type="ORF">KQI86_05335</name>
</gene>
<reference evidence="1 2" key="1">
    <citation type="submission" date="2021-06" db="EMBL/GenBank/DDBJ databases">
        <authorList>
            <person name="Sun Q."/>
            <person name="Li D."/>
        </authorList>
    </citation>
    <scope>NUCLEOTIDE SEQUENCE [LARGE SCALE GENOMIC DNA]</scope>
    <source>
        <strain evidence="1 2">MSJ-11</strain>
    </source>
</reference>
<proteinExistence type="predicted"/>
<organism evidence="1 2">
    <name type="scientific">Clostridium mobile</name>
    <dbReference type="NCBI Taxonomy" id="2841512"/>
    <lineage>
        <taxon>Bacteria</taxon>
        <taxon>Bacillati</taxon>
        <taxon>Bacillota</taxon>
        <taxon>Clostridia</taxon>
        <taxon>Eubacteriales</taxon>
        <taxon>Clostridiaceae</taxon>
        <taxon>Clostridium</taxon>
    </lineage>
</organism>
<keyword evidence="2" id="KW-1185">Reference proteome</keyword>
<evidence type="ECO:0000313" key="2">
    <source>
        <dbReference type="Proteomes" id="UP000726170"/>
    </source>
</evidence>